<dbReference type="AlphaFoldDB" id="A0A7Y9FI95"/>
<dbReference type="Proteomes" id="UP000618382">
    <property type="component" value="Unassembled WGS sequence"/>
</dbReference>
<keyword evidence="4" id="KW-1185">Reference proteome</keyword>
<proteinExistence type="predicted"/>
<dbReference type="EMBL" id="BONN01000005">
    <property type="protein sequence ID" value="GIG33030.1"/>
    <property type="molecule type" value="Genomic_DNA"/>
</dbReference>
<evidence type="ECO:0000313" key="3">
    <source>
        <dbReference type="Proteomes" id="UP000577956"/>
    </source>
</evidence>
<protein>
    <submittedName>
        <fullName evidence="2">Uncharacterized protein</fullName>
    </submittedName>
</protein>
<comment type="caution">
    <text evidence="2">The sequence shown here is derived from an EMBL/GenBank/DDBJ whole genome shotgun (WGS) entry which is preliminary data.</text>
</comment>
<dbReference type="Proteomes" id="UP000577956">
    <property type="component" value="Unassembled WGS sequence"/>
</dbReference>
<evidence type="ECO:0000313" key="1">
    <source>
        <dbReference type="EMBL" id="GIG33030.1"/>
    </source>
</evidence>
<name>A0A7Y9FI95_9CELL</name>
<organism evidence="2 3">
    <name type="scientific">Cellulomonas oligotrophica</name>
    <dbReference type="NCBI Taxonomy" id="931536"/>
    <lineage>
        <taxon>Bacteria</taxon>
        <taxon>Bacillati</taxon>
        <taxon>Actinomycetota</taxon>
        <taxon>Actinomycetes</taxon>
        <taxon>Micrococcales</taxon>
        <taxon>Cellulomonadaceae</taxon>
        <taxon>Cellulomonas</taxon>
    </lineage>
</organism>
<accession>A0A7Y9FI95</accession>
<gene>
    <name evidence="2" type="ORF">BKA21_003314</name>
    <name evidence="1" type="ORF">Col01nite_21890</name>
</gene>
<reference evidence="2 3" key="1">
    <citation type="submission" date="2020-07" db="EMBL/GenBank/DDBJ databases">
        <title>Sequencing the genomes of 1000 actinobacteria strains.</title>
        <authorList>
            <person name="Klenk H.-P."/>
        </authorList>
    </citation>
    <scope>NUCLEOTIDE SEQUENCE [LARGE SCALE GENOMIC DNA]</scope>
    <source>
        <strain evidence="2 3">DSM 24482</strain>
    </source>
</reference>
<sequence>MLNRFAGTPGAAITAAASAAGGDAFSQMNPTTPTGVLTFSNELVNPFTGGTVAKVVADATTAAEARWNTADAVAGASQVVYWATGVPTTAPSDDQAIRGTRQNAGIRHHIGGQVRVLNLGTEIGTTANWPGITGEWVVRDLVVVEGADATSGTVKARLRRLADLTTVVASYASATRDAGIVGVDVINSFRFGKLTAGAVLPAMYLAQVQAVAGATDWLPDPGTNVIPVASLTANVTGPVEPGTTVTLTLADSDPDGTITTRTLTQVAGPTAAPVGAGAARTVLAPYTLAGTTLAYAYTVVDDDGATSAPASVSIDVLPATERIVVMGGPTPVEVPGYLATA</sequence>
<evidence type="ECO:0000313" key="4">
    <source>
        <dbReference type="Proteomes" id="UP000618382"/>
    </source>
</evidence>
<evidence type="ECO:0000313" key="2">
    <source>
        <dbReference type="EMBL" id="NYD87765.1"/>
    </source>
</evidence>
<reference evidence="1 4" key="2">
    <citation type="submission" date="2021-01" db="EMBL/GenBank/DDBJ databases">
        <title>Whole genome shotgun sequence of Cellulomonas oligotrophica NBRC 109435.</title>
        <authorList>
            <person name="Komaki H."/>
            <person name="Tamura T."/>
        </authorList>
    </citation>
    <scope>NUCLEOTIDE SEQUENCE [LARGE SCALE GENOMIC DNA]</scope>
    <source>
        <strain evidence="1 4">NBRC 109435</strain>
    </source>
</reference>
<dbReference type="RefSeq" id="WP_140460089.1">
    <property type="nucleotide sequence ID" value="NZ_BAABFI010000010.1"/>
</dbReference>
<dbReference type="EMBL" id="JACCBK010000001">
    <property type="protein sequence ID" value="NYD87765.1"/>
    <property type="molecule type" value="Genomic_DNA"/>
</dbReference>